<dbReference type="Proteomes" id="UP000295096">
    <property type="component" value="Unassembled WGS sequence"/>
</dbReference>
<protein>
    <submittedName>
        <fullName evidence="1">Uncharacterized protein</fullName>
    </submittedName>
</protein>
<comment type="caution">
    <text evidence="1">The sequence shown here is derived from an EMBL/GenBank/DDBJ whole genome shotgun (WGS) entry which is preliminary data.</text>
</comment>
<gene>
    <name evidence="1" type="ORF">E2C06_19170</name>
</gene>
<keyword evidence="2" id="KW-1185">Reference proteome</keyword>
<evidence type="ECO:0000313" key="1">
    <source>
        <dbReference type="EMBL" id="TDH60974.1"/>
    </source>
</evidence>
<evidence type="ECO:0000313" key="2">
    <source>
        <dbReference type="Proteomes" id="UP000295096"/>
    </source>
</evidence>
<proteinExistence type="predicted"/>
<organism evidence="1 2">
    <name type="scientific">Dankookia rubra</name>
    <dbReference type="NCBI Taxonomy" id="1442381"/>
    <lineage>
        <taxon>Bacteria</taxon>
        <taxon>Pseudomonadati</taxon>
        <taxon>Pseudomonadota</taxon>
        <taxon>Alphaproteobacteria</taxon>
        <taxon>Acetobacterales</taxon>
        <taxon>Roseomonadaceae</taxon>
        <taxon>Dankookia</taxon>
    </lineage>
</organism>
<dbReference type="RefSeq" id="WP_133290220.1">
    <property type="nucleotide sequence ID" value="NZ_SMSJ01000028.1"/>
</dbReference>
<sequence length="101" mass="10898">MVCELQIDRPPERRTILGRVFDVAIGAEPAMAAAISILLNLIQPPAQLERPLVSFHIIHGKAAIQPPSSRHSDPIMAYPEGSYAPVAPTFAARRLCLTCAA</sequence>
<reference evidence="1 2" key="1">
    <citation type="journal article" date="2016" name="J. Microbiol.">
        <title>Dankookia rubra gen. nov., sp. nov., an alphaproteobacterium isolated from sediment of a shallow stream.</title>
        <authorList>
            <person name="Kim W.H."/>
            <person name="Kim D.H."/>
            <person name="Kang K."/>
            <person name="Ahn T.Y."/>
        </authorList>
    </citation>
    <scope>NUCLEOTIDE SEQUENCE [LARGE SCALE GENOMIC DNA]</scope>
    <source>
        <strain evidence="1 2">JCM30602</strain>
    </source>
</reference>
<dbReference type="AlphaFoldDB" id="A0A4R5QCW1"/>
<accession>A0A4R5QCW1</accession>
<name>A0A4R5QCW1_9PROT</name>
<dbReference type="EMBL" id="SMSJ01000028">
    <property type="protein sequence ID" value="TDH60974.1"/>
    <property type="molecule type" value="Genomic_DNA"/>
</dbReference>